<feature type="chain" id="PRO_5025548715" description="PSI domain-containing protein" evidence="2">
    <location>
        <begin position="24"/>
        <end position="185"/>
    </location>
</feature>
<organism evidence="3 4">
    <name type="scientific">Melanomma pulvis-pyrius CBS 109.77</name>
    <dbReference type="NCBI Taxonomy" id="1314802"/>
    <lineage>
        <taxon>Eukaryota</taxon>
        <taxon>Fungi</taxon>
        <taxon>Dikarya</taxon>
        <taxon>Ascomycota</taxon>
        <taxon>Pezizomycotina</taxon>
        <taxon>Dothideomycetes</taxon>
        <taxon>Pleosporomycetidae</taxon>
        <taxon>Pleosporales</taxon>
        <taxon>Melanommataceae</taxon>
        <taxon>Melanomma</taxon>
    </lineage>
</organism>
<evidence type="ECO:0000256" key="2">
    <source>
        <dbReference type="SAM" id="SignalP"/>
    </source>
</evidence>
<keyword evidence="1" id="KW-0812">Transmembrane</keyword>
<feature type="signal peptide" evidence="2">
    <location>
        <begin position="1"/>
        <end position="23"/>
    </location>
</feature>
<name>A0A6A6WPK4_9PLEO</name>
<keyword evidence="4" id="KW-1185">Reference proteome</keyword>
<keyword evidence="1" id="KW-0472">Membrane</keyword>
<evidence type="ECO:0000313" key="3">
    <source>
        <dbReference type="EMBL" id="KAF2786029.1"/>
    </source>
</evidence>
<dbReference type="Proteomes" id="UP000799757">
    <property type="component" value="Unassembled WGS sequence"/>
</dbReference>
<dbReference type="PANTHER" id="PTHR36854">
    <property type="entry name" value="CHROMOSOME 9, WHOLE GENOME SHOTGUN SEQUENCE"/>
    <property type="match status" value="1"/>
</dbReference>
<feature type="transmembrane region" description="Helical" evidence="1">
    <location>
        <begin position="102"/>
        <end position="120"/>
    </location>
</feature>
<accession>A0A6A6WPK4</accession>
<keyword evidence="2" id="KW-0732">Signal</keyword>
<evidence type="ECO:0000313" key="4">
    <source>
        <dbReference type="Proteomes" id="UP000799757"/>
    </source>
</evidence>
<dbReference type="AlphaFoldDB" id="A0A6A6WPK4"/>
<protein>
    <recommendedName>
        <fullName evidence="5">PSI domain-containing protein</fullName>
    </recommendedName>
</protein>
<keyword evidence="1" id="KW-1133">Transmembrane helix</keyword>
<reference evidence="3" key="1">
    <citation type="journal article" date="2020" name="Stud. Mycol.">
        <title>101 Dothideomycetes genomes: a test case for predicting lifestyles and emergence of pathogens.</title>
        <authorList>
            <person name="Haridas S."/>
            <person name="Albert R."/>
            <person name="Binder M."/>
            <person name="Bloem J."/>
            <person name="Labutti K."/>
            <person name="Salamov A."/>
            <person name="Andreopoulos B."/>
            <person name="Baker S."/>
            <person name="Barry K."/>
            <person name="Bills G."/>
            <person name="Bluhm B."/>
            <person name="Cannon C."/>
            <person name="Castanera R."/>
            <person name="Culley D."/>
            <person name="Daum C."/>
            <person name="Ezra D."/>
            <person name="Gonzalez J."/>
            <person name="Henrissat B."/>
            <person name="Kuo A."/>
            <person name="Liang C."/>
            <person name="Lipzen A."/>
            <person name="Lutzoni F."/>
            <person name="Magnuson J."/>
            <person name="Mondo S."/>
            <person name="Nolan M."/>
            <person name="Ohm R."/>
            <person name="Pangilinan J."/>
            <person name="Park H.-J."/>
            <person name="Ramirez L."/>
            <person name="Alfaro M."/>
            <person name="Sun H."/>
            <person name="Tritt A."/>
            <person name="Yoshinaga Y."/>
            <person name="Zwiers L.-H."/>
            <person name="Turgeon B."/>
            <person name="Goodwin S."/>
            <person name="Spatafora J."/>
            <person name="Crous P."/>
            <person name="Grigoriev I."/>
        </authorList>
    </citation>
    <scope>NUCLEOTIDE SEQUENCE</scope>
    <source>
        <strain evidence="3">CBS 109.77</strain>
    </source>
</reference>
<dbReference type="EMBL" id="MU002572">
    <property type="protein sequence ID" value="KAF2786029.1"/>
    <property type="molecule type" value="Genomic_DNA"/>
</dbReference>
<gene>
    <name evidence="3" type="ORF">K505DRAFT_319108</name>
</gene>
<evidence type="ECO:0008006" key="5">
    <source>
        <dbReference type="Google" id="ProtNLM"/>
    </source>
</evidence>
<proteinExistence type="predicted"/>
<evidence type="ECO:0000256" key="1">
    <source>
        <dbReference type="SAM" id="Phobius"/>
    </source>
</evidence>
<sequence length="185" mass="21027">MKRQTSWLVLLLAFITFLSTSLAASPTSFCKCTCFGNSTIVPLDLPFSTLKPSPDLSKDRASKKTCNDCNRQYCLTYPFCKDEKEENIFTTCFQRDSAKDQAVVFVFIFATVGLLSYAAIRPWIDQWAAVSRNWGLYLNGLPVCGYWELDPYILMLHREPENDERTSPCQVKLINNGSRNEHTGV</sequence>
<dbReference type="OrthoDB" id="2142503at2759"/>
<dbReference type="PANTHER" id="PTHR36854:SF1">
    <property type="entry name" value="TRANSMEMBRANE PROTEIN"/>
    <property type="match status" value="1"/>
</dbReference>